<dbReference type="PANTHER" id="PTHR35936">
    <property type="entry name" value="MEMBRANE-BOUND LYTIC MUREIN TRANSGLYCOSYLASE F"/>
    <property type="match status" value="1"/>
</dbReference>
<dbReference type="RefSeq" id="WP_386089063.1">
    <property type="nucleotide sequence ID" value="NZ_JBHRXN010000010.1"/>
</dbReference>
<protein>
    <submittedName>
        <fullName evidence="4">Substrate-binding periplasmic protein</fullName>
    </submittedName>
</protein>
<proteinExistence type="predicted"/>
<dbReference type="EMBL" id="JBHRXN010000010">
    <property type="protein sequence ID" value="MFC3531531.1"/>
    <property type="molecule type" value="Genomic_DNA"/>
</dbReference>
<name>A0ABV7RE07_9NEIS</name>
<dbReference type="Proteomes" id="UP001595741">
    <property type="component" value="Unassembled WGS sequence"/>
</dbReference>
<evidence type="ECO:0000313" key="5">
    <source>
        <dbReference type="Proteomes" id="UP001595741"/>
    </source>
</evidence>
<dbReference type="PANTHER" id="PTHR35936:SF25">
    <property type="entry name" value="ABC TRANSPORTER SUBSTRATE-BINDING PROTEIN"/>
    <property type="match status" value="1"/>
</dbReference>
<accession>A0ABV7RE07</accession>
<dbReference type="Pfam" id="PF00497">
    <property type="entry name" value="SBP_bac_3"/>
    <property type="match status" value="1"/>
</dbReference>
<dbReference type="SUPFAM" id="SSF53850">
    <property type="entry name" value="Periplasmic binding protein-like II"/>
    <property type="match status" value="1"/>
</dbReference>
<gene>
    <name evidence="4" type="ORF">ACFOLG_04970</name>
</gene>
<comment type="caution">
    <text evidence="4">The sequence shown here is derived from an EMBL/GenBank/DDBJ whole genome shotgun (WGS) entry which is preliminary data.</text>
</comment>
<evidence type="ECO:0000259" key="3">
    <source>
        <dbReference type="Pfam" id="PF00497"/>
    </source>
</evidence>
<keyword evidence="1 2" id="KW-0732">Signal</keyword>
<keyword evidence="5" id="KW-1185">Reference proteome</keyword>
<evidence type="ECO:0000313" key="4">
    <source>
        <dbReference type="EMBL" id="MFC3531531.1"/>
    </source>
</evidence>
<feature type="domain" description="Solute-binding protein family 3/N-terminal" evidence="3">
    <location>
        <begin position="33"/>
        <end position="246"/>
    </location>
</feature>
<sequence length="261" mass="29813">MWRKVLLAWLGLLPWAAQAAEAPLSVHFSNAEYAPLIGEKLRYGGIMSRLVSEVFRRGNVKVRYSWYPNNRAIQLARNGDVDGSVGWTPNEDRQRDLLFTDEILPFRMVLFQRRGERYLWQTLADLSRYRFGITAGNFYSDSFTQLQDKGVLRVDVVGDDISNLRKLAAGRIDLFPMESEAGMLSTLLYLSPGQAARIVPQERAYWSTPLCVAIARQHPRAAELAARFNRELKKMRDSGEFAALLARTRQEVYAALANRQR</sequence>
<feature type="signal peptide" evidence="2">
    <location>
        <begin position="1"/>
        <end position="19"/>
    </location>
</feature>
<dbReference type="InterPro" id="IPR001638">
    <property type="entry name" value="Solute-binding_3/MltF_N"/>
</dbReference>
<evidence type="ECO:0000256" key="2">
    <source>
        <dbReference type="SAM" id="SignalP"/>
    </source>
</evidence>
<feature type="chain" id="PRO_5045219512" evidence="2">
    <location>
        <begin position="20"/>
        <end position="261"/>
    </location>
</feature>
<reference evidence="5" key="1">
    <citation type="journal article" date="2019" name="Int. J. Syst. Evol. Microbiol.">
        <title>The Global Catalogue of Microorganisms (GCM) 10K type strain sequencing project: providing services to taxonomists for standard genome sequencing and annotation.</title>
        <authorList>
            <consortium name="The Broad Institute Genomics Platform"/>
            <consortium name="The Broad Institute Genome Sequencing Center for Infectious Disease"/>
            <person name="Wu L."/>
            <person name="Ma J."/>
        </authorList>
    </citation>
    <scope>NUCLEOTIDE SEQUENCE [LARGE SCALE GENOMIC DNA]</scope>
    <source>
        <strain evidence="5">KCTC 42742</strain>
    </source>
</reference>
<organism evidence="4 5">
    <name type="scientific">Vogesella facilis</name>
    <dbReference type="NCBI Taxonomy" id="1655232"/>
    <lineage>
        <taxon>Bacteria</taxon>
        <taxon>Pseudomonadati</taxon>
        <taxon>Pseudomonadota</taxon>
        <taxon>Betaproteobacteria</taxon>
        <taxon>Neisseriales</taxon>
        <taxon>Chromobacteriaceae</taxon>
        <taxon>Vogesella</taxon>
    </lineage>
</organism>
<dbReference type="Gene3D" id="3.40.190.10">
    <property type="entry name" value="Periplasmic binding protein-like II"/>
    <property type="match status" value="2"/>
</dbReference>
<evidence type="ECO:0000256" key="1">
    <source>
        <dbReference type="ARBA" id="ARBA00022729"/>
    </source>
</evidence>